<sequence length="399" mass="44858">MPQWLGAMQWVAWGFLFSPRCELVAQPSPRLRCAAALSDAPLEVLMPSGAALRLVFSAGKLCDDSRCKRCLSPARPRDWRGDTLRWRSCRHAAPFDVELDRAAALWLWGQRALLVGATLAMCRRLLARRLPARHAGGQANGARGVSPLEAGFVLCCAGASKLEVGHFRSILAEKAPSRDKRGDFEAERFICACKGDVPSAVKMYLAYLEWREHHWVDRILDEPSLSEEIEKLIDDMYFVALLDKPDKYERPVLFLKLGMLDFSILKTRNVSLHTVMRRHIRELERLRRRIEEAPYPERGHLIIQDVSGCTAFLGVKAWPLWLEVARVGQAFYPELLGTLCTLAGEQGSAVKFFISAIKKHIDPVTALKIQIHLGDPEAGLLNFGLTRDDLRVPSRLKSS</sequence>
<dbReference type="Gene3D" id="3.40.525.10">
    <property type="entry name" value="CRAL-TRIO lipid binding domain"/>
    <property type="match status" value="1"/>
</dbReference>
<dbReference type="PANTHER" id="PTHR45657">
    <property type="entry name" value="CRAL-TRIO DOMAIN-CONTAINING PROTEIN YKL091C-RELATED"/>
    <property type="match status" value="1"/>
</dbReference>
<evidence type="ECO:0000256" key="1">
    <source>
        <dbReference type="SAM" id="SignalP"/>
    </source>
</evidence>
<feature type="chain" id="PRO_5044232911" description="CRAL-TRIO domain-containing protein" evidence="1">
    <location>
        <begin position="24"/>
        <end position="399"/>
    </location>
</feature>
<dbReference type="Proteomes" id="UP001515480">
    <property type="component" value="Unassembled WGS sequence"/>
</dbReference>
<name>A0AB34JVE8_PRYPA</name>
<comment type="caution">
    <text evidence="3">The sequence shown here is derived from an EMBL/GenBank/DDBJ whole genome shotgun (WGS) entry which is preliminary data.</text>
</comment>
<dbReference type="InterPro" id="IPR036273">
    <property type="entry name" value="CRAL/TRIO_N_dom_sf"/>
</dbReference>
<dbReference type="InterPro" id="IPR051026">
    <property type="entry name" value="PI/PC_transfer"/>
</dbReference>
<accession>A0AB34JVE8</accession>
<dbReference type="EMBL" id="JBGBPQ010000003">
    <property type="protein sequence ID" value="KAL1526259.1"/>
    <property type="molecule type" value="Genomic_DNA"/>
</dbReference>
<dbReference type="PANTHER" id="PTHR45657:SF1">
    <property type="entry name" value="CRAL-TRIO DOMAIN-CONTAINING PROTEIN YKL091C-RELATED"/>
    <property type="match status" value="1"/>
</dbReference>
<dbReference type="InterPro" id="IPR001251">
    <property type="entry name" value="CRAL-TRIO_dom"/>
</dbReference>
<dbReference type="PROSITE" id="PS50191">
    <property type="entry name" value="CRAL_TRIO"/>
    <property type="match status" value="1"/>
</dbReference>
<evidence type="ECO:0000313" key="3">
    <source>
        <dbReference type="EMBL" id="KAL1526259.1"/>
    </source>
</evidence>
<dbReference type="SUPFAM" id="SSF52087">
    <property type="entry name" value="CRAL/TRIO domain"/>
    <property type="match status" value="1"/>
</dbReference>
<organism evidence="3 4">
    <name type="scientific">Prymnesium parvum</name>
    <name type="common">Toxic golden alga</name>
    <dbReference type="NCBI Taxonomy" id="97485"/>
    <lineage>
        <taxon>Eukaryota</taxon>
        <taxon>Haptista</taxon>
        <taxon>Haptophyta</taxon>
        <taxon>Prymnesiophyceae</taxon>
        <taxon>Prymnesiales</taxon>
        <taxon>Prymnesiaceae</taxon>
        <taxon>Prymnesium</taxon>
    </lineage>
</organism>
<keyword evidence="1" id="KW-0732">Signal</keyword>
<evidence type="ECO:0000313" key="4">
    <source>
        <dbReference type="Proteomes" id="UP001515480"/>
    </source>
</evidence>
<dbReference type="AlphaFoldDB" id="A0AB34JVE8"/>
<dbReference type="InterPro" id="IPR036865">
    <property type="entry name" value="CRAL-TRIO_dom_sf"/>
</dbReference>
<dbReference type="SUPFAM" id="SSF46938">
    <property type="entry name" value="CRAL/TRIO N-terminal domain"/>
    <property type="match status" value="1"/>
</dbReference>
<protein>
    <recommendedName>
        <fullName evidence="2">CRAL-TRIO domain-containing protein</fullName>
    </recommendedName>
</protein>
<dbReference type="Pfam" id="PF00650">
    <property type="entry name" value="CRAL_TRIO"/>
    <property type="match status" value="1"/>
</dbReference>
<reference evidence="3 4" key="1">
    <citation type="journal article" date="2024" name="Science">
        <title>Giant polyketide synthase enzymes in the biosynthesis of giant marine polyether toxins.</title>
        <authorList>
            <person name="Fallon T.R."/>
            <person name="Shende V.V."/>
            <person name="Wierzbicki I.H."/>
            <person name="Pendleton A.L."/>
            <person name="Watervoot N.F."/>
            <person name="Auber R.P."/>
            <person name="Gonzalez D.J."/>
            <person name="Wisecaver J.H."/>
            <person name="Moore B.S."/>
        </authorList>
    </citation>
    <scope>NUCLEOTIDE SEQUENCE [LARGE SCALE GENOMIC DNA]</scope>
    <source>
        <strain evidence="3 4">12B1</strain>
    </source>
</reference>
<proteinExistence type="predicted"/>
<evidence type="ECO:0000259" key="2">
    <source>
        <dbReference type="PROSITE" id="PS50191"/>
    </source>
</evidence>
<feature type="signal peptide" evidence="1">
    <location>
        <begin position="1"/>
        <end position="23"/>
    </location>
</feature>
<gene>
    <name evidence="3" type="ORF">AB1Y20_014979</name>
</gene>
<feature type="domain" description="CRAL-TRIO" evidence="2">
    <location>
        <begin position="229"/>
        <end position="399"/>
    </location>
</feature>
<keyword evidence="4" id="KW-1185">Reference proteome</keyword>